<dbReference type="EMBL" id="CP056070">
    <property type="protein sequence ID" value="UVC49772.1"/>
    <property type="molecule type" value="Genomic_DNA"/>
</dbReference>
<organism evidence="2 3">
    <name type="scientific">Theileria orientalis</name>
    <dbReference type="NCBI Taxonomy" id="68886"/>
    <lineage>
        <taxon>Eukaryota</taxon>
        <taxon>Sar</taxon>
        <taxon>Alveolata</taxon>
        <taxon>Apicomplexa</taxon>
        <taxon>Aconoidasida</taxon>
        <taxon>Piroplasmida</taxon>
        <taxon>Theileriidae</taxon>
        <taxon>Theileria</taxon>
    </lineage>
</organism>
<dbReference type="Proteomes" id="UP000244811">
    <property type="component" value="Chromosome 3"/>
</dbReference>
<accession>A0A976SJ31</accession>
<name>A0A976SJ31_THEOR</name>
<dbReference type="AlphaFoldDB" id="A0A976SJ31"/>
<evidence type="ECO:0000256" key="1">
    <source>
        <dbReference type="SAM" id="MobiDB-lite"/>
    </source>
</evidence>
<reference evidence="2" key="1">
    <citation type="submission" date="2022-07" db="EMBL/GenBank/DDBJ databases">
        <title>Evaluation of T. orientalis genome assembly methods using nanopore sequencing and analysis of variation between genomes.</title>
        <authorList>
            <person name="Yam J."/>
            <person name="Micallef M.L."/>
            <person name="Liu M."/>
            <person name="Djordjevic S.P."/>
            <person name="Bogema D.R."/>
            <person name="Jenkins C."/>
        </authorList>
    </citation>
    <scope>NUCLEOTIDE SEQUENCE</scope>
    <source>
        <strain evidence="2">Goon Nure</strain>
    </source>
</reference>
<evidence type="ECO:0000313" key="2">
    <source>
        <dbReference type="EMBL" id="UVC49772.1"/>
    </source>
</evidence>
<gene>
    <name evidence="2" type="ORF">MACK_003885</name>
</gene>
<sequence>MTVVCNECGSKSPKYRFKCCLLQFCSHNCYKAHSCASKESSTPSCSSSQGALKSEGAGEVPSGTKLTDEQLDILKSDSTLRDYLRDEKLKLVLVDIASSEDPMERAQRYIREDRFKEFVSYLLTLIERF</sequence>
<protein>
    <recommendedName>
        <fullName evidence="4">HIT-type domain-containing protein</fullName>
    </recommendedName>
</protein>
<feature type="compositionally biased region" description="Low complexity" evidence="1">
    <location>
        <begin position="36"/>
        <end position="48"/>
    </location>
</feature>
<feature type="region of interest" description="Disordered" evidence="1">
    <location>
        <begin position="36"/>
        <end position="64"/>
    </location>
</feature>
<proteinExistence type="predicted"/>
<evidence type="ECO:0000313" key="3">
    <source>
        <dbReference type="Proteomes" id="UP000244811"/>
    </source>
</evidence>
<evidence type="ECO:0008006" key="4">
    <source>
        <dbReference type="Google" id="ProtNLM"/>
    </source>
</evidence>